<dbReference type="EMBL" id="CAJOBC010002569">
    <property type="protein sequence ID" value="CAF3739697.1"/>
    <property type="molecule type" value="Genomic_DNA"/>
</dbReference>
<comment type="caution">
    <text evidence="1">The sequence shown here is derived from an EMBL/GenBank/DDBJ whole genome shotgun (WGS) entry which is preliminary data.</text>
</comment>
<evidence type="ECO:0000313" key="2">
    <source>
        <dbReference type="EMBL" id="CAF1169820.1"/>
    </source>
</evidence>
<evidence type="ECO:0000313" key="5">
    <source>
        <dbReference type="Proteomes" id="UP000663829"/>
    </source>
</evidence>
<evidence type="ECO:0000313" key="1">
    <source>
        <dbReference type="EMBL" id="CAF0966158.1"/>
    </source>
</evidence>
<dbReference type="AlphaFoldDB" id="A0A814ED52"/>
<sequence length="84" mass="8947">MTYCKAGPVPFPIGPIGVGPIGPIVLPPNFAEQIQCYIQCTENGYQNGGCLGTENACNNQCYCIGGTQEQYCRACPNEIVNADD</sequence>
<dbReference type="Proteomes" id="UP000677228">
    <property type="component" value="Unassembled WGS sequence"/>
</dbReference>
<evidence type="ECO:0000313" key="4">
    <source>
        <dbReference type="EMBL" id="CAF3981151.1"/>
    </source>
</evidence>
<accession>A0A814ED52</accession>
<name>A0A814ED52_9BILA</name>
<organism evidence="1 5">
    <name type="scientific">Didymodactylos carnosus</name>
    <dbReference type="NCBI Taxonomy" id="1234261"/>
    <lineage>
        <taxon>Eukaryota</taxon>
        <taxon>Metazoa</taxon>
        <taxon>Spiralia</taxon>
        <taxon>Gnathifera</taxon>
        <taxon>Rotifera</taxon>
        <taxon>Eurotatoria</taxon>
        <taxon>Bdelloidea</taxon>
        <taxon>Philodinida</taxon>
        <taxon>Philodinidae</taxon>
        <taxon>Didymodactylos</taxon>
    </lineage>
</organism>
<dbReference type="Proteomes" id="UP000681722">
    <property type="component" value="Unassembled WGS sequence"/>
</dbReference>
<reference evidence="1" key="1">
    <citation type="submission" date="2021-02" db="EMBL/GenBank/DDBJ databases">
        <authorList>
            <person name="Nowell W R."/>
        </authorList>
    </citation>
    <scope>NUCLEOTIDE SEQUENCE</scope>
</reference>
<proteinExistence type="predicted"/>
<dbReference type="Proteomes" id="UP000682733">
    <property type="component" value="Unassembled WGS sequence"/>
</dbReference>
<gene>
    <name evidence="1" type="ORF">GPM918_LOCUS11989</name>
    <name evidence="2" type="ORF">OVA965_LOCUS22511</name>
    <name evidence="3" type="ORF">SRO942_LOCUS11990</name>
    <name evidence="4" type="ORF">TMI583_LOCUS23224</name>
</gene>
<protein>
    <submittedName>
        <fullName evidence="1">Uncharacterized protein</fullName>
    </submittedName>
</protein>
<dbReference type="EMBL" id="CAJNOQ010002569">
    <property type="protein sequence ID" value="CAF0966158.1"/>
    <property type="molecule type" value="Genomic_DNA"/>
</dbReference>
<evidence type="ECO:0000313" key="3">
    <source>
        <dbReference type="EMBL" id="CAF3739697.1"/>
    </source>
</evidence>
<dbReference type="Proteomes" id="UP000663829">
    <property type="component" value="Unassembled WGS sequence"/>
</dbReference>
<dbReference type="EMBL" id="CAJNOK010012734">
    <property type="protein sequence ID" value="CAF1169820.1"/>
    <property type="molecule type" value="Genomic_DNA"/>
</dbReference>
<keyword evidence="5" id="KW-1185">Reference proteome</keyword>
<dbReference type="EMBL" id="CAJOBA010034258">
    <property type="protein sequence ID" value="CAF3981151.1"/>
    <property type="molecule type" value="Genomic_DNA"/>
</dbReference>